<protein>
    <submittedName>
        <fullName evidence="1">Uncharacterized protein</fullName>
    </submittedName>
</protein>
<accession>A0AAN6N5N8</accession>
<dbReference type="EMBL" id="MU853834">
    <property type="protein sequence ID" value="KAK3938228.1"/>
    <property type="molecule type" value="Genomic_DNA"/>
</dbReference>
<name>A0AAN6N5N8_9PEZI</name>
<organism evidence="1 2">
    <name type="scientific">Diplogelasinospora grovesii</name>
    <dbReference type="NCBI Taxonomy" id="303347"/>
    <lineage>
        <taxon>Eukaryota</taxon>
        <taxon>Fungi</taxon>
        <taxon>Dikarya</taxon>
        <taxon>Ascomycota</taxon>
        <taxon>Pezizomycotina</taxon>
        <taxon>Sordariomycetes</taxon>
        <taxon>Sordariomycetidae</taxon>
        <taxon>Sordariales</taxon>
        <taxon>Diplogelasinosporaceae</taxon>
        <taxon>Diplogelasinospora</taxon>
    </lineage>
</organism>
<keyword evidence="2" id="KW-1185">Reference proteome</keyword>
<reference evidence="2" key="1">
    <citation type="journal article" date="2023" name="Mol. Phylogenet. Evol.">
        <title>Genome-scale phylogeny and comparative genomics of the fungal order Sordariales.</title>
        <authorList>
            <person name="Hensen N."/>
            <person name="Bonometti L."/>
            <person name="Westerberg I."/>
            <person name="Brannstrom I.O."/>
            <person name="Guillou S."/>
            <person name="Cros-Aarteil S."/>
            <person name="Calhoun S."/>
            <person name="Haridas S."/>
            <person name="Kuo A."/>
            <person name="Mondo S."/>
            <person name="Pangilinan J."/>
            <person name="Riley R."/>
            <person name="LaButti K."/>
            <person name="Andreopoulos B."/>
            <person name="Lipzen A."/>
            <person name="Chen C."/>
            <person name="Yan M."/>
            <person name="Daum C."/>
            <person name="Ng V."/>
            <person name="Clum A."/>
            <person name="Steindorff A."/>
            <person name="Ohm R.A."/>
            <person name="Martin F."/>
            <person name="Silar P."/>
            <person name="Natvig D.O."/>
            <person name="Lalanne C."/>
            <person name="Gautier V."/>
            <person name="Ament-Velasquez S.L."/>
            <person name="Kruys A."/>
            <person name="Hutchinson M.I."/>
            <person name="Powell A.J."/>
            <person name="Barry K."/>
            <person name="Miller A.N."/>
            <person name="Grigoriev I.V."/>
            <person name="Debuchy R."/>
            <person name="Gladieux P."/>
            <person name="Hiltunen Thoren M."/>
            <person name="Johannesson H."/>
        </authorList>
    </citation>
    <scope>NUCLEOTIDE SEQUENCE [LARGE SCALE GENOMIC DNA]</scope>
    <source>
        <strain evidence="2">CBS 340.73</strain>
    </source>
</reference>
<comment type="caution">
    <text evidence="1">The sequence shown here is derived from an EMBL/GenBank/DDBJ whole genome shotgun (WGS) entry which is preliminary data.</text>
</comment>
<dbReference type="AlphaFoldDB" id="A0AAN6N5N8"/>
<gene>
    <name evidence="1" type="ORF">QBC46DRAFT_168836</name>
</gene>
<evidence type="ECO:0000313" key="1">
    <source>
        <dbReference type="EMBL" id="KAK3938228.1"/>
    </source>
</evidence>
<evidence type="ECO:0000313" key="2">
    <source>
        <dbReference type="Proteomes" id="UP001303473"/>
    </source>
</evidence>
<sequence>MSLCAACAGIRVNLLCHAGGYEHLSNAQLLFRTAKTCELCSLIRRALDLGSVNRRYQGSWHRCSSSQSR</sequence>
<proteinExistence type="predicted"/>
<dbReference type="Proteomes" id="UP001303473">
    <property type="component" value="Unassembled WGS sequence"/>
</dbReference>